<evidence type="ECO:0000256" key="2">
    <source>
        <dbReference type="ARBA" id="ARBA00022475"/>
    </source>
</evidence>
<gene>
    <name evidence="7" type="ORF">GCM10011611_59800</name>
</gene>
<reference evidence="7" key="1">
    <citation type="journal article" date="2014" name="Int. J. Syst. Evol. Microbiol.">
        <title>Complete genome sequence of Corynebacterium casei LMG S-19264T (=DSM 44701T), isolated from a smear-ripened cheese.</title>
        <authorList>
            <consortium name="US DOE Joint Genome Institute (JGI-PGF)"/>
            <person name="Walter F."/>
            <person name="Albersmeier A."/>
            <person name="Kalinowski J."/>
            <person name="Ruckert C."/>
        </authorList>
    </citation>
    <scope>NUCLEOTIDE SEQUENCE</scope>
    <source>
        <strain evidence="7">CGMCC 1.15725</strain>
    </source>
</reference>
<keyword evidence="4 6" id="KW-1133">Transmembrane helix</keyword>
<sequence>MSLWSLLSFTIAVAIAAAMPGPTVVALVARVLARGRTGTGPLLVGLVLADLLWLAASVFGAVALATEAHQVMVVLKYLGAAYLAYLAVKMWTAPAAAVTEAELPETKLQASRPLAGWRGTFGGLAMGLSNPKTMLFYMALVPNLIDLTRLGPLGFAALSTVDTIVLALVLTSYVTLAGRARGLFRSPRAMRFVNRGSGVVIASTAVVVATRQA</sequence>
<accession>A0A8J2Z088</accession>
<evidence type="ECO:0000256" key="6">
    <source>
        <dbReference type="SAM" id="Phobius"/>
    </source>
</evidence>
<feature type="transmembrane region" description="Helical" evidence="6">
    <location>
        <begin position="77"/>
        <end position="98"/>
    </location>
</feature>
<feature type="transmembrane region" description="Helical" evidence="6">
    <location>
        <begin position="150"/>
        <end position="171"/>
    </location>
</feature>
<dbReference type="GO" id="GO:0015171">
    <property type="term" value="F:amino acid transmembrane transporter activity"/>
    <property type="evidence" value="ECO:0007669"/>
    <property type="project" value="TreeGrafter"/>
</dbReference>
<proteinExistence type="predicted"/>
<keyword evidence="8" id="KW-1185">Reference proteome</keyword>
<keyword evidence="2" id="KW-1003">Cell membrane</keyword>
<keyword evidence="3 6" id="KW-0812">Transmembrane</keyword>
<feature type="transmembrane region" description="Helical" evidence="6">
    <location>
        <begin position="42"/>
        <end position="65"/>
    </location>
</feature>
<evidence type="ECO:0000256" key="3">
    <source>
        <dbReference type="ARBA" id="ARBA00022692"/>
    </source>
</evidence>
<reference evidence="7" key="2">
    <citation type="submission" date="2020-09" db="EMBL/GenBank/DDBJ databases">
        <authorList>
            <person name="Sun Q."/>
            <person name="Zhou Y."/>
        </authorList>
    </citation>
    <scope>NUCLEOTIDE SEQUENCE</scope>
    <source>
        <strain evidence="7">CGMCC 1.15725</strain>
    </source>
</reference>
<protein>
    <submittedName>
        <fullName evidence="7">Lysine transporter LysE</fullName>
    </submittedName>
</protein>
<dbReference type="GO" id="GO:0005886">
    <property type="term" value="C:plasma membrane"/>
    <property type="evidence" value="ECO:0007669"/>
    <property type="project" value="UniProtKB-SubCell"/>
</dbReference>
<organism evidence="7 8">
    <name type="scientific">Aliidongia dinghuensis</name>
    <dbReference type="NCBI Taxonomy" id="1867774"/>
    <lineage>
        <taxon>Bacteria</taxon>
        <taxon>Pseudomonadati</taxon>
        <taxon>Pseudomonadota</taxon>
        <taxon>Alphaproteobacteria</taxon>
        <taxon>Rhodospirillales</taxon>
        <taxon>Dongiaceae</taxon>
        <taxon>Aliidongia</taxon>
    </lineage>
</organism>
<evidence type="ECO:0000313" key="8">
    <source>
        <dbReference type="Proteomes" id="UP000646365"/>
    </source>
</evidence>
<dbReference type="RefSeq" id="WP_189051857.1">
    <property type="nucleotide sequence ID" value="NZ_BMJQ01000022.1"/>
</dbReference>
<dbReference type="InterPro" id="IPR001123">
    <property type="entry name" value="LeuE-type"/>
</dbReference>
<comment type="caution">
    <text evidence="7">The sequence shown here is derived from an EMBL/GenBank/DDBJ whole genome shotgun (WGS) entry which is preliminary data.</text>
</comment>
<dbReference type="PANTHER" id="PTHR30086:SF20">
    <property type="entry name" value="ARGININE EXPORTER PROTEIN ARGO-RELATED"/>
    <property type="match status" value="1"/>
</dbReference>
<evidence type="ECO:0000256" key="4">
    <source>
        <dbReference type="ARBA" id="ARBA00022989"/>
    </source>
</evidence>
<dbReference type="Pfam" id="PF01810">
    <property type="entry name" value="LysE"/>
    <property type="match status" value="1"/>
</dbReference>
<comment type="subcellular location">
    <subcellularLocation>
        <location evidence="1">Cell membrane</location>
        <topology evidence="1">Multi-pass membrane protein</topology>
    </subcellularLocation>
</comment>
<feature type="transmembrane region" description="Helical" evidence="6">
    <location>
        <begin position="192"/>
        <end position="210"/>
    </location>
</feature>
<dbReference type="PANTHER" id="PTHR30086">
    <property type="entry name" value="ARGININE EXPORTER PROTEIN ARGO"/>
    <property type="match status" value="1"/>
</dbReference>
<dbReference type="AlphaFoldDB" id="A0A8J2Z088"/>
<keyword evidence="5 6" id="KW-0472">Membrane</keyword>
<dbReference type="Proteomes" id="UP000646365">
    <property type="component" value="Unassembled WGS sequence"/>
</dbReference>
<dbReference type="EMBL" id="BMJQ01000022">
    <property type="protein sequence ID" value="GGF45410.1"/>
    <property type="molecule type" value="Genomic_DNA"/>
</dbReference>
<name>A0A8J2Z088_9PROT</name>
<evidence type="ECO:0000256" key="1">
    <source>
        <dbReference type="ARBA" id="ARBA00004651"/>
    </source>
</evidence>
<evidence type="ECO:0000313" key="7">
    <source>
        <dbReference type="EMBL" id="GGF45410.1"/>
    </source>
</evidence>
<evidence type="ECO:0000256" key="5">
    <source>
        <dbReference type="ARBA" id="ARBA00023136"/>
    </source>
</evidence>